<dbReference type="InterPro" id="IPR001647">
    <property type="entry name" value="HTH_TetR"/>
</dbReference>
<feature type="domain" description="HTH tetR-type" evidence="5">
    <location>
        <begin position="16"/>
        <end position="76"/>
    </location>
</feature>
<keyword evidence="3" id="KW-0804">Transcription</keyword>
<feature type="DNA-binding region" description="H-T-H motif" evidence="4">
    <location>
        <begin position="39"/>
        <end position="58"/>
    </location>
</feature>
<dbReference type="PANTHER" id="PTHR30055:SF240">
    <property type="entry name" value="HTH-TYPE TRANSCRIPTIONAL REGULATOR ACRR"/>
    <property type="match status" value="1"/>
</dbReference>
<evidence type="ECO:0000256" key="4">
    <source>
        <dbReference type="PROSITE-ProRule" id="PRU00335"/>
    </source>
</evidence>
<name>A0ABQ5VPP0_9RHOB</name>
<organism evidence="6 7">
    <name type="scientific">Sulfitobacter pacificus</name>
    <dbReference type="NCBI Taxonomy" id="1499314"/>
    <lineage>
        <taxon>Bacteria</taxon>
        <taxon>Pseudomonadati</taxon>
        <taxon>Pseudomonadota</taxon>
        <taxon>Alphaproteobacteria</taxon>
        <taxon>Rhodobacterales</taxon>
        <taxon>Roseobacteraceae</taxon>
        <taxon>Sulfitobacter</taxon>
    </lineage>
</organism>
<reference evidence="6" key="2">
    <citation type="submission" date="2023-01" db="EMBL/GenBank/DDBJ databases">
        <title>Draft genome sequence of Sulfitobacter pacificus strain NBRC 109915.</title>
        <authorList>
            <person name="Sun Q."/>
            <person name="Mori K."/>
        </authorList>
    </citation>
    <scope>NUCLEOTIDE SEQUENCE</scope>
    <source>
        <strain evidence="6">NBRC 109915</strain>
    </source>
</reference>
<dbReference type="InterPro" id="IPR050109">
    <property type="entry name" value="HTH-type_TetR-like_transc_reg"/>
</dbReference>
<keyword evidence="1" id="KW-0805">Transcription regulation</keyword>
<keyword evidence="7" id="KW-1185">Reference proteome</keyword>
<dbReference type="InterPro" id="IPR009057">
    <property type="entry name" value="Homeodomain-like_sf"/>
</dbReference>
<dbReference type="RefSeq" id="WP_284376236.1">
    <property type="nucleotide sequence ID" value="NZ_BSNL01000006.1"/>
</dbReference>
<dbReference type="Gene3D" id="1.10.357.10">
    <property type="entry name" value="Tetracycline Repressor, domain 2"/>
    <property type="match status" value="1"/>
</dbReference>
<evidence type="ECO:0000256" key="1">
    <source>
        <dbReference type="ARBA" id="ARBA00023015"/>
    </source>
</evidence>
<dbReference type="InterPro" id="IPR041490">
    <property type="entry name" value="KstR2_TetR_C"/>
</dbReference>
<protein>
    <submittedName>
        <fullName evidence="6">TetR family transcriptional regulator</fullName>
    </submittedName>
</protein>
<evidence type="ECO:0000313" key="6">
    <source>
        <dbReference type="EMBL" id="GLQ29056.1"/>
    </source>
</evidence>
<dbReference type="SUPFAM" id="SSF46689">
    <property type="entry name" value="Homeodomain-like"/>
    <property type="match status" value="1"/>
</dbReference>
<keyword evidence="2 4" id="KW-0238">DNA-binding</keyword>
<dbReference type="PROSITE" id="PS50977">
    <property type="entry name" value="HTH_TETR_2"/>
    <property type="match status" value="1"/>
</dbReference>
<reference evidence="6" key="1">
    <citation type="journal article" date="2014" name="Int. J. Syst. Evol. Microbiol.">
        <title>Complete genome of a new Firmicutes species belonging to the dominant human colonic microbiota ('Ruminococcus bicirculans') reveals two chromosomes and a selective capacity to utilize plant glucans.</title>
        <authorList>
            <consortium name="NISC Comparative Sequencing Program"/>
            <person name="Wegmann U."/>
            <person name="Louis P."/>
            <person name="Goesmann A."/>
            <person name="Henrissat B."/>
            <person name="Duncan S.H."/>
            <person name="Flint H.J."/>
        </authorList>
    </citation>
    <scope>NUCLEOTIDE SEQUENCE</scope>
    <source>
        <strain evidence="6">NBRC 109915</strain>
    </source>
</reference>
<dbReference type="PANTHER" id="PTHR30055">
    <property type="entry name" value="HTH-TYPE TRANSCRIPTIONAL REGULATOR RUTR"/>
    <property type="match status" value="1"/>
</dbReference>
<evidence type="ECO:0000313" key="7">
    <source>
        <dbReference type="Proteomes" id="UP001161388"/>
    </source>
</evidence>
<evidence type="ECO:0000256" key="2">
    <source>
        <dbReference type="ARBA" id="ARBA00023125"/>
    </source>
</evidence>
<accession>A0ABQ5VPP0</accession>
<dbReference type="Proteomes" id="UP001161388">
    <property type="component" value="Unassembled WGS sequence"/>
</dbReference>
<evidence type="ECO:0000259" key="5">
    <source>
        <dbReference type="PROSITE" id="PS50977"/>
    </source>
</evidence>
<dbReference type="EMBL" id="BSNL01000006">
    <property type="protein sequence ID" value="GLQ29056.1"/>
    <property type="molecule type" value="Genomic_DNA"/>
</dbReference>
<dbReference type="InterPro" id="IPR036271">
    <property type="entry name" value="Tet_transcr_reg_TetR-rel_C_sf"/>
</dbReference>
<evidence type="ECO:0000256" key="3">
    <source>
        <dbReference type="ARBA" id="ARBA00023163"/>
    </source>
</evidence>
<sequence length="205" mass="22936">MAQVIKKRQGRPPTMENPRGRILDEAAALFARDGYESASLGSLADAVGVTKAAIYHYYPNKKEIYEAIIVQTLEGLLSHVTRRLDENMTPSEALSSFMSAHAEYFEANYHGFVTMLVGFGGMENSAFIVDAQKIRRNYEGKLRNIIEHGVADGHFRQVDPSVTTRAVLSMLNWMVRWFKPGGERSAVSFAEEYCDLILGGLRLQT</sequence>
<dbReference type="Pfam" id="PF17932">
    <property type="entry name" value="TetR_C_24"/>
    <property type="match status" value="1"/>
</dbReference>
<gene>
    <name evidence="6" type="ORF">GCM10007927_38590</name>
</gene>
<dbReference type="Pfam" id="PF00440">
    <property type="entry name" value="TetR_N"/>
    <property type="match status" value="1"/>
</dbReference>
<dbReference type="Gene3D" id="1.10.10.60">
    <property type="entry name" value="Homeodomain-like"/>
    <property type="match status" value="1"/>
</dbReference>
<dbReference type="PRINTS" id="PR00455">
    <property type="entry name" value="HTHTETR"/>
</dbReference>
<dbReference type="SUPFAM" id="SSF48498">
    <property type="entry name" value="Tetracyclin repressor-like, C-terminal domain"/>
    <property type="match status" value="1"/>
</dbReference>
<proteinExistence type="predicted"/>
<comment type="caution">
    <text evidence="6">The sequence shown here is derived from an EMBL/GenBank/DDBJ whole genome shotgun (WGS) entry which is preliminary data.</text>
</comment>